<dbReference type="InterPro" id="IPR001296">
    <property type="entry name" value="Glyco_trans_1"/>
</dbReference>
<accession>A0A5C6CBU4</accession>
<evidence type="ECO:0000259" key="1">
    <source>
        <dbReference type="Pfam" id="PF00534"/>
    </source>
</evidence>
<proteinExistence type="predicted"/>
<evidence type="ECO:0000313" key="3">
    <source>
        <dbReference type="Proteomes" id="UP000318437"/>
    </source>
</evidence>
<evidence type="ECO:0000313" key="2">
    <source>
        <dbReference type="EMBL" id="TWU20876.1"/>
    </source>
</evidence>
<name>A0A5C6CBU4_9BACT</name>
<dbReference type="EC" id="2.4.1.250" evidence="2"/>
<dbReference type="Gene3D" id="3.40.50.2000">
    <property type="entry name" value="Glycogen Phosphorylase B"/>
    <property type="match status" value="2"/>
</dbReference>
<dbReference type="Proteomes" id="UP000318437">
    <property type="component" value="Unassembled WGS sequence"/>
</dbReference>
<dbReference type="Pfam" id="PF00534">
    <property type="entry name" value="Glycos_transf_1"/>
    <property type="match status" value="1"/>
</dbReference>
<keyword evidence="2" id="KW-0328">Glycosyltransferase</keyword>
<dbReference type="GO" id="GO:0102710">
    <property type="term" value="F:D-inositol-3-phosphate glycosyltransferase activity"/>
    <property type="evidence" value="ECO:0007669"/>
    <property type="project" value="UniProtKB-EC"/>
</dbReference>
<feature type="domain" description="Glycosyl transferase family 1" evidence="1">
    <location>
        <begin position="234"/>
        <end position="393"/>
    </location>
</feature>
<gene>
    <name evidence="2" type="primary">mshA_4</name>
    <name evidence="2" type="ORF">Pla144_47760</name>
</gene>
<reference evidence="2 3" key="1">
    <citation type="submission" date="2019-02" db="EMBL/GenBank/DDBJ databases">
        <title>Deep-cultivation of Planctomycetes and their phenomic and genomic characterization uncovers novel biology.</title>
        <authorList>
            <person name="Wiegand S."/>
            <person name="Jogler M."/>
            <person name="Boedeker C."/>
            <person name="Pinto D."/>
            <person name="Vollmers J."/>
            <person name="Rivas-Marin E."/>
            <person name="Kohn T."/>
            <person name="Peeters S.H."/>
            <person name="Heuer A."/>
            <person name="Rast P."/>
            <person name="Oberbeckmann S."/>
            <person name="Bunk B."/>
            <person name="Jeske O."/>
            <person name="Meyerdierks A."/>
            <person name="Storesund J.E."/>
            <person name="Kallscheuer N."/>
            <person name="Luecker S."/>
            <person name="Lage O.M."/>
            <person name="Pohl T."/>
            <person name="Merkel B.J."/>
            <person name="Hornburger P."/>
            <person name="Mueller R.-W."/>
            <person name="Bruemmer F."/>
            <person name="Labrenz M."/>
            <person name="Spormann A.M."/>
            <person name="Op Den Camp H."/>
            <person name="Overmann J."/>
            <person name="Amann R."/>
            <person name="Jetten M.S.M."/>
            <person name="Mascher T."/>
            <person name="Medema M.H."/>
            <person name="Devos D.P."/>
            <person name="Kaster A.-K."/>
            <person name="Ovreas L."/>
            <person name="Rohde M."/>
            <person name="Galperin M.Y."/>
            <person name="Jogler C."/>
        </authorList>
    </citation>
    <scope>NUCLEOTIDE SEQUENCE [LARGE SCALE GENOMIC DNA]</scope>
    <source>
        <strain evidence="2 3">Pla144</strain>
    </source>
</reference>
<dbReference type="RefSeq" id="WP_146452997.1">
    <property type="nucleotide sequence ID" value="NZ_SJPS01000012.1"/>
</dbReference>
<protein>
    <submittedName>
        <fullName evidence="2">D-inositol 3-phosphate glycosyltransferase</fullName>
        <ecNumber evidence="2">2.4.1.250</ecNumber>
    </submittedName>
</protein>
<dbReference type="OrthoDB" id="9814612at2"/>
<dbReference type="InterPro" id="IPR050194">
    <property type="entry name" value="Glycosyltransferase_grp1"/>
</dbReference>
<dbReference type="SUPFAM" id="SSF53756">
    <property type="entry name" value="UDP-Glycosyltransferase/glycogen phosphorylase"/>
    <property type="match status" value="1"/>
</dbReference>
<comment type="caution">
    <text evidence="2">The sequence shown here is derived from an EMBL/GenBank/DDBJ whole genome shotgun (WGS) entry which is preliminary data.</text>
</comment>
<dbReference type="EMBL" id="SJPS01000012">
    <property type="protein sequence ID" value="TWU20876.1"/>
    <property type="molecule type" value="Genomic_DNA"/>
</dbReference>
<dbReference type="AlphaFoldDB" id="A0A5C6CBU4"/>
<dbReference type="CDD" id="cd03801">
    <property type="entry name" value="GT4_PimA-like"/>
    <property type="match status" value="1"/>
</dbReference>
<dbReference type="PANTHER" id="PTHR45947:SF3">
    <property type="entry name" value="SULFOQUINOVOSYL TRANSFERASE SQD2"/>
    <property type="match status" value="1"/>
</dbReference>
<sequence length="446" mass="50653">MKSSSPSPRRPRVLQVAYACEPYYGSEQGVGWNWATQMGRTCDVWVICCADDCQGVIEQYLEENGSIPHVTFVFLPQPKLQCAIHKFSRWLPFINFFAFKGWHYQAFLLAKKLHADIGFDLVHHVNFIGYREPGYLWKLEIPFVWGPIGGVQNCPWRFSLPWGLSRIKENLRTICNSIQLRTSLRVRLAAARAAVRLTANSTAKRYVEQVLGYPAILLNENGIKQIVGKHHEQRDPSEPLRLLWIGNLTFSKALDLVLHALSRLPSDSSFKLRVVGDGKLHQDLQKLGLDLGISENIEWLGRIPHEEALQQYRWADVFVFSSLRDTTGTVILEAFANGLPVICLDHQGAHDIVTERCGIKIPVTNPQAVIKSIADAVAECARDRDLVRRMSDAALEQAELCLWDRQGERLAEIYRQVLEKHGRSPDEIRIKIPSRSTTNLAEVAFR</sequence>
<organism evidence="2 3">
    <name type="scientific">Bythopirellula polymerisocia</name>
    <dbReference type="NCBI Taxonomy" id="2528003"/>
    <lineage>
        <taxon>Bacteria</taxon>
        <taxon>Pseudomonadati</taxon>
        <taxon>Planctomycetota</taxon>
        <taxon>Planctomycetia</taxon>
        <taxon>Pirellulales</taxon>
        <taxon>Lacipirellulaceae</taxon>
        <taxon>Bythopirellula</taxon>
    </lineage>
</organism>
<keyword evidence="3" id="KW-1185">Reference proteome</keyword>
<dbReference type="PANTHER" id="PTHR45947">
    <property type="entry name" value="SULFOQUINOVOSYL TRANSFERASE SQD2"/>
    <property type="match status" value="1"/>
</dbReference>
<keyword evidence="2" id="KW-0808">Transferase</keyword>